<accession>A0A837DB18</accession>
<dbReference type="EMBL" id="JRZE01000003">
    <property type="protein sequence ID" value="KHF44088.1"/>
    <property type="molecule type" value="Genomic_DNA"/>
</dbReference>
<dbReference type="InterPro" id="IPR036138">
    <property type="entry name" value="PBP_dimer_sf"/>
</dbReference>
<feature type="region of interest" description="Disordered" evidence="4">
    <location>
        <begin position="556"/>
        <end position="585"/>
    </location>
</feature>
<name>A0A837DB18_9PSEU</name>
<evidence type="ECO:0000256" key="1">
    <source>
        <dbReference type="ARBA" id="ARBA00004370"/>
    </source>
</evidence>
<dbReference type="GO" id="GO:0071555">
    <property type="term" value="P:cell wall organization"/>
    <property type="evidence" value="ECO:0007669"/>
    <property type="project" value="TreeGrafter"/>
</dbReference>
<gene>
    <name evidence="8" type="ORF">MINT15_09700</name>
</gene>
<dbReference type="AlphaFoldDB" id="A0A837DB18"/>
<evidence type="ECO:0000256" key="3">
    <source>
        <dbReference type="ARBA" id="ARBA00023136"/>
    </source>
</evidence>
<dbReference type="GO" id="GO:0008658">
    <property type="term" value="F:penicillin binding"/>
    <property type="evidence" value="ECO:0007669"/>
    <property type="project" value="InterPro"/>
</dbReference>
<dbReference type="InterPro" id="IPR005311">
    <property type="entry name" value="PBP_dimer"/>
</dbReference>
<keyword evidence="8" id="KW-0132">Cell division</keyword>
<dbReference type="PROSITE" id="PS51257">
    <property type="entry name" value="PROKAR_LIPOPROTEIN"/>
    <property type="match status" value="1"/>
</dbReference>
<keyword evidence="8" id="KW-0131">Cell cycle</keyword>
<dbReference type="InterPro" id="IPR012338">
    <property type="entry name" value="Beta-lactam/transpept-like"/>
</dbReference>
<proteinExistence type="inferred from homology"/>
<dbReference type="OMA" id="DMATPNT"/>
<dbReference type="Gene3D" id="3.90.1310.10">
    <property type="entry name" value="Penicillin-binding protein 2a (Domain 2)"/>
    <property type="match status" value="1"/>
</dbReference>
<feature type="domain" description="NTF2-like N-terminal transpeptidase" evidence="7">
    <location>
        <begin position="61"/>
        <end position="137"/>
    </location>
</feature>
<reference evidence="8 9" key="1">
    <citation type="submission" date="2014-10" db="EMBL/GenBank/DDBJ databases">
        <title>Genome sequence of Micropolyspora internatus JCM3315.</title>
        <authorList>
            <person name="Shin S.-K."/>
            <person name="Yi H."/>
        </authorList>
    </citation>
    <scope>NUCLEOTIDE SEQUENCE [LARGE SCALE GENOMIC DNA]</scope>
    <source>
        <strain evidence="8 9">JCM 3315</strain>
    </source>
</reference>
<dbReference type="GO" id="GO:0071972">
    <property type="term" value="F:peptidoglycan L,D-transpeptidase activity"/>
    <property type="evidence" value="ECO:0007669"/>
    <property type="project" value="TreeGrafter"/>
</dbReference>
<dbReference type="SUPFAM" id="SSF56519">
    <property type="entry name" value="Penicillin binding protein dimerisation domain"/>
    <property type="match status" value="1"/>
</dbReference>
<dbReference type="GO" id="GO:0005886">
    <property type="term" value="C:plasma membrane"/>
    <property type="evidence" value="ECO:0007669"/>
    <property type="project" value="TreeGrafter"/>
</dbReference>
<evidence type="ECO:0000256" key="4">
    <source>
        <dbReference type="SAM" id="MobiDB-lite"/>
    </source>
</evidence>
<evidence type="ECO:0000259" key="6">
    <source>
        <dbReference type="Pfam" id="PF03717"/>
    </source>
</evidence>
<evidence type="ECO:0000313" key="8">
    <source>
        <dbReference type="EMBL" id="KHF44088.1"/>
    </source>
</evidence>
<feature type="domain" description="Penicillin-binding protein dimerisation" evidence="6">
    <location>
        <begin position="149"/>
        <end position="308"/>
    </location>
</feature>
<keyword evidence="3" id="KW-0472">Membrane</keyword>
<dbReference type="GO" id="GO:0046677">
    <property type="term" value="P:response to antibiotic"/>
    <property type="evidence" value="ECO:0007669"/>
    <property type="project" value="InterPro"/>
</dbReference>
<sequence length="625" mass="66286">MTTARPGPGWARRWRALAVWLVPFVAAMLLTACSNDGEDEARKVLSSFLDSWQNGTIPGHEEEYRELTSGMKNRVPDLRLDELDVDGDRATAVVTVTWPLASEVSWEYETAVELVRADDTWRVDWSPAVVQPELRDGDRLVVRRGEDVRGSILDANGDPITKPRPVVVVGVQPSKVVSAQELADALGAVLEPDGVDTTGLPSRISEADPDAFVEVVTLRKERYLEVRPQIHDLPGTVFREETRVLAPTRSFARSLLGTVGPVTKEDLEAEPGKFEVGDQKGHGGLQERYDELLRGSPEIVVAIERAEGDRELFRAEARPGAAVHTTLDPTVQNAADAAVADAEHNSAVVAIRISDGAVLAVANSPSAGAQNLAMNAQVPPGSTFKIVSGLSLLDRGAVGLDTPVSCPATTNVGGRVFKNAWDGGIENGTFRDAFAQSCNTAFALLAPKLGVDGLAKTAASLGIGVEWDLGAGVYTGSVASDADPVEQAAAAFGQGKTMVSPMAMAAATAGVARGQWQQPSLVTEPAPEAPAGDGPKLNEESVRALHTAMRAVVTDGSGRQLSSVRGDPVYGKTGTAEYGTETPPRSHSWFTGWRGDVAFAVFVEDGGNDVSLAIDVTERFLNGFQ</sequence>
<evidence type="ECO:0000313" key="9">
    <source>
        <dbReference type="Proteomes" id="UP000030848"/>
    </source>
</evidence>
<dbReference type="Pfam" id="PF05223">
    <property type="entry name" value="MecA_N"/>
    <property type="match status" value="1"/>
</dbReference>
<dbReference type="OrthoDB" id="5241017at2"/>
<evidence type="ECO:0000259" key="5">
    <source>
        <dbReference type="Pfam" id="PF00905"/>
    </source>
</evidence>
<protein>
    <submittedName>
        <fullName evidence="8">Cell division protein FtsI/penicillin-binding protein 2</fullName>
    </submittedName>
</protein>
<evidence type="ECO:0000256" key="2">
    <source>
        <dbReference type="ARBA" id="ARBA00007171"/>
    </source>
</evidence>
<dbReference type="InterPro" id="IPR050515">
    <property type="entry name" value="Beta-lactam/transpept"/>
</dbReference>
<dbReference type="PANTHER" id="PTHR30627:SF24">
    <property type="entry name" value="PENICILLIN-BINDING PROTEIN 4B"/>
    <property type="match status" value="1"/>
</dbReference>
<dbReference type="GO" id="GO:0051301">
    <property type="term" value="P:cell division"/>
    <property type="evidence" value="ECO:0007669"/>
    <property type="project" value="UniProtKB-KW"/>
</dbReference>
<comment type="subcellular location">
    <subcellularLocation>
        <location evidence="1">Membrane</location>
    </subcellularLocation>
</comment>
<dbReference type="InterPro" id="IPR007887">
    <property type="entry name" value="MecA_N"/>
</dbReference>
<dbReference type="PANTHER" id="PTHR30627">
    <property type="entry name" value="PEPTIDOGLYCAN D,D-TRANSPEPTIDASE"/>
    <property type="match status" value="1"/>
</dbReference>
<dbReference type="InterPro" id="IPR001460">
    <property type="entry name" value="PCN-bd_Tpept"/>
</dbReference>
<dbReference type="Pfam" id="PF00905">
    <property type="entry name" value="Transpeptidase"/>
    <property type="match status" value="1"/>
</dbReference>
<dbReference type="Pfam" id="PF03717">
    <property type="entry name" value="PBP_dimer"/>
    <property type="match status" value="1"/>
</dbReference>
<dbReference type="Proteomes" id="UP000030848">
    <property type="component" value="Unassembled WGS sequence"/>
</dbReference>
<dbReference type="SUPFAM" id="SSF56601">
    <property type="entry name" value="beta-lactamase/transpeptidase-like"/>
    <property type="match status" value="1"/>
</dbReference>
<comment type="similarity">
    <text evidence="2">Belongs to the transpeptidase family.</text>
</comment>
<dbReference type="RefSeq" id="WP_015787607.1">
    <property type="nucleotide sequence ID" value="NZ_FOWS01000004.1"/>
</dbReference>
<feature type="domain" description="Penicillin-binding protein transpeptidase" evidence="5">
    <location>
        <begin position="347"/>
        <end position="607"/>
    </location>
</feature>
<evidence type="ECO:0000259" key="7">
    <source>
        <dbReference type="Pfam" id="PF05223"/>
    </source>
</evidence>
<dbReference type="Gene3D" id="3.40.710.10">
    <property type="entry name" value="DD-peptidase/beta-lactamase superfamily"/>
    <property type="match status" value="1"/>
</dbReference>
<organism evidence="8 9">
    <name type="scientific">Saccharomonospora viridis</name>
    <dbReference type="NCBI Taxonomy" id="1852"/>
    <lineage>
        <taxon>Bacteria</taxon>
        <taxon>Bacillati</taxon>
        <taxon>Actinomycetota</taxon>
        <taxon>Actinomycetes</taxon>
        <taxon>Pseudonocardiales</taxon>
        <taxon>Pseudonocardiaceae</taxon>
        <taxon>Saccharomonospora</taxon>
    </lineage>
</organism>
<comment type="caution">
    <text evidence="8">The sequence shown here is derived from an EMBL/GenBank/DDBJ whole genome shotgun (WGS) entry which is preliminary data.</text>
</comment>